<dbReference type="SUPFAM" id="SSF51735">
    <property type="entry name" value="NAD(P)-binding Rossmann-fold domains"/>
    <property type="match status" value="1"/>
</dbReference>
<dbReference type="Proteomes" id="UP000183974">
    <property type="component" value="Unassembled WGS sequence"/>
</dbReference>
<gene>
    <name evidence="3" type="ORF">SAMN05444398_10614</name>
</gene>
<name>A0A1M7DR84_9RHOB</name>
<protein>
    <recommendedName>
        <fullName evidence="2">Pyrroline-5-carboxylate reductase catalytic N-terminal domain-containing protein</fullName>
    </recommendedName>
</protein>
<sequence length="217" mass="23127">MRIGILGSGLMGGRLGKIYAQAGHEVVFSYARTQAKLDELAREAGNGARAGNPEEAVRDADVVLLAVHWTRVDDVLAQAGDLSGKVVLTCSLAMSADDSHLVIGHTSSGPEALTEKLPGAKVVAAYNTVPGEILFPVFERRSSDWQRPDLIYAGDDAQAKVTAAGLIRDSGFNPVDLGDLRTARYMEPFGLAVSVLAYGGKGGPELGYRFMRMHERA</sequence>
<accession>A0A1M7DR84</accession>
<keyword evidence="4" id="KW-1185">Reference proteome</keyword>
<feature type="domain" description="Pyrroline-5-carboxylate reductase catalytic N-terminal" evidence="2">
    <location>
        <begin position="2"/>
        <end position="90"/>
    </location>
</feature>
<organism evidence="3 4">
    <name type="scientific">Roseovarius pacificus</name>
    <dbReference type="NCBI Taxonomy" id="337701"/>
    <lineage>
        <taxon>Bacteria</taxon>
        <taxon>Pseudomonadati</taxon>
        <taxon>Pseudomonadota</taxon>
        <taxon>Alphaproteobacteria</taxon>
        <taxon>Rhodobacterales</taxon>
        <taxon>Roseobacteraceae</taxon>
        <taxon>Roseovarius</taxon>
    </lineage>
</organism>
<dbReference type="InterPro" id="IPR028939">
    <property type="entry name" value="P5C_Rdtase_cat_N"/>
</dbReference>
<reference evidence="3 4" key="1">
    <citation type="submission" date="2016-11" db="EMBL/GenBank/DDBJ databases">
        <authorList>
            <person name="Jaros S."/>
            <person name="Januszkiewicz K."/>
            <person name="Wedrychowicz H."/>
        </authorList>
    </citation>
    <scope>NUCLEOTIDE SEQUENCE [LARGE SCALE GENOMIC DNA]</scope>
    <source>
        <strain evidence="3 4">DSM 29589</strain>
    </source>
</reference>
<dbReference type="RefSeq" id="WP_073034946.1">
    <property type="nucleotide sequence ID" value="NZ_BMLR01000006.1"/>
</dbReference>
<dbReference type="Pfam" id="PF03807">
    <property type="entry name" value="F420_oxidored"/>
    <property type="match status" value="1"/>
</dbReference>
<evidence type="ECO:0000313" key="3">
    <source>
        <dbReference type="EMBL" id="SHL82010.1"/>
    </source>
</evidence>
<dbReference type="OrthoDB" id="5524287at2"/>
<dbReference type="STRING" id="337701.SAMN05444398_10614"/>
<dbReference type="InterPro" id="IPR051267">
    <property type="entry name" value="STEAP_metalloreductase"/>
</dbReference>
<dbReference type="EMBL" id="FRBR01000006">
    <property type="protein sequence ID" value="SHL82010.1"/>
    <property type="molecule type" value="Genomic_DNA"/>
</dbReference>
<evidence type="ECO:0000313" key="4">
    <source>
        <dbReference type="Proteomes" id="UP000183974"/>
    </source>
</evidence>
<dbReference type="Gene3D" id="3.40.50.720">
    <property type="entry name" value="NAD(P)-binding Rossmann-like Domain"/>
    <property type="match status" value="1"/>
</dbReference>
<evidence type="ECO:0000256" key="1">
    <source>
        <dbReference type="ARBA" id="ARBA00023002"/>
    </source>
</evidence>
<dbReference type="PANTHER" id="PTHR14239">
    <property type="entry name" value="DUDULIN-RELATED"/>
    <property type="match status" value="1"/>
</dbReference>
<dbReference type="AlphaFoldDB" id="A0A1M7DR84"/>
<dbReference type="PANTHER" id="PTHR14239:SF10">
    <property type="entry name" value="REDUCTASE"/>
    <property type="match status" value="1"/>
</dbReference>
<dbReference type="InterPro" id="IPR036291">
    <property type="entry name" value="NAD(P)-bd_dom_sf"/>
</dbReference>
<keyword evidence="1" id="KW-0560">Oxidoreductase</keyword>
<proteinExistence type="predicted"/>
<evidence type="ECO:0000259" key="2">
    <source>
        <dbReference type="Pfam" id="PF03807"/>
    </source>
</evidence>
<dbReference type="GO" id="GO:0016491">
    <property type="term" value="F:oxidoreductase activity"/>
    <property type="evidence" value="ECO:0007669"/>
    <property type="project" value="UniProtKB-KW"/>
</dbReference>